<gene>
    <name evidence="4" type="ORF">QUV96_08015</name>
</gene>
<dbReference type="InterPro" id="IPR050832">
    <property type="entry name" value="Bact_Acetyltransf"/>
</dbReference>
<feature type="domain" description="N-acetyltransferase" evidence="3">
    <location>
        <begin position="1"/>
        <end position="159"/>
    </location>
</feature>
<name>A0ABT7UD73_9FIRM</name>
<dbReference type="SUPFAM" id="SSF55729">
    <property type="entry name" value="Acyl-CoA N-acyltransferases (Nat)"/>
    <property type="match status" value="1"/>
</dbReference>
<dbReference type="PIRSF" id="PIRSF037663">
    <property type="entry name" value="Acetyltransf_GNAT_prd"/>
    <property type="match status" value="1"/>
</dbReference>
<evidence type="ECO:0000256" key="2">
    <source>
        <dbReference type="ARBA" id="ARBA00023315"/>
    </source>
</evidence>
<dbReference type="InterPro" id="IPR000182">
    <property type="entry name" value="GNAT_dom"/>
</dbReference>
<dbReference type="InterPro" id="IPR016181">
    <property type="entry name" value="Acyl_CoA_acyltransferase"/>
</dbReference>
<dbReference type="Gene3D" id="3.40.630.30">
    <property type="match status" value="1"/>
</dbReference>
<dbReference type="Pfam" id="PF00583">
    <property type="entry name" value="Acetyltransf_1"/>
    <property type="match status" value="1"/>
</dbReference>
<evidence type="ECO:0000313" key="4">
    <source>
        <dbReference type="EMBL" id="MDM8157580.1"/>
    </source>
</evidence>
<dbReference type="PROSITE" id="PS51186">
    <property type="entry name" value="GNAT"/>
    <property type="match status" value="1"/>
</dbReference>
<dbReference type="EMBL" id="JAUDCG010000034">
    <property type="protein sequence ID" value="MDM8157580.1"/>
    <property type="molecule type" value="Genomic_DNA"/>
</dbReference>
<organism evidence="4 5">
    <name type="scientific">Amedibacillus dolichus</name>
    <dbReference type="NCBI Taxonomy" id="31971"/>
    <lineage>
        <taxon>Bacteria</taxon>
        <taxon>Bacillati</taxon>
        <taxon>Bacillota</taxon>
        <taxon>Erysipelotrichia</taxon>
        <taxon>Erysipelotrichales</taxon>
        <taxon>Erysipelotrichaceae</taxon>
        <taxon>Amedibacillus</taxon>
    </lineage>
</organism>
<proteinExistence type="predicted"/>
<evidence type="ECO:0000313" key="5">
    <source>
        <dbReference type="Proteomes" id="UP001529340"/>
    </source>
</evidence>
<keyword evidence="2" id="KW-0012">Acyltransferase</keyword>
<accession>A0ABT7UD73</accession>
<comment type="caution">
    <text evidence="4">The sequence shown here is derived from an EMBL/GenBank/DDBJ whole genome shotgun (WGS) entry which is preliminary data.</text>
</comment>
<dbReference type="PANTHER" id="PTHR43877">
    <property type="entry name" value="AMINOALKYLPHOSPHONATE N-ACETYLTRANSFERASE-RELATED-RELATED"/>
    <property type="match status" value="1"/>
</dbReference>
<reference evidence="4 5" key="1">
    <citation type="submission" date="2023-06" db="EMBL/GenBank/DDBJ databases">
        <title>Identification and characterization of horizontal gene transfer across gut microbiota members of farm animals based on homology search.</title>
        <authorList>
            <person name="Schwarzerova J."/>
            <person name="Nykrynova M."/>
            <person name="Jureckova K."/>
            <person name="Cejkova D."/>
            <person name="Rychlik I."/>
        </authorList>
    </citation>
    <scope>NUCLEOTIDE SEQUENCE [LARGE SCALE GENOMIC DNA]</scope>
    <source>
        <strain evidence="4 5">ET39</strain>
    </source>
</reference>
<dbReference type="CDD" id="cd04301">
    <property type="entry name" value="NAT_SF"/>
    <property type="match status" value="1"/>
</dbReference>
<dbReference type="RefSeq" id="WP_289608025.1">
    <property type="nucleotide sequence ID" value="NZ_JAUDCG010000034.1"/>
</dbReference>
<keyword evidence="1" id="KW-0808">Transferase</keyword>
<evidence type="ECO:0000259" key="3">
    <source>
        <dbReference type="PROSITE" id="PS51186"/>
    </source>
</evidence>
<reference evidence="4 5" key="3">
    <citation type="submission" date="2023-06" db="EMBL/GenBank/DDBJ databases">
        <authorList>
            <person name="Zeman M."/>
            <person name="Kubasova T."/>
            <person name="Jahodarova E."/>
            <person name="Nykrynova M."/>
            <person name="Rychlik I."/>
        </authorList>
    </citation>
    <scope>NUCLEOTIDE SEQUENCE [LARGE SCALE GENOMIC DNA]</scope>
    <source>
        <strain evidence="4 5">ET39</strain>
    </source>
</reference>
<dbReference type="Proteomes" id="UP001529340">
    <property type="component" value="Unassembled WGS sequence"/>
</dbReference>
<reference evidence="5" key="2">
    <citation type="submission" date="2023-06" db="EMBL/GenBank/DDBJ databases">
        <title>Identification and characterization of horizontal gene transfer across gut microbiota members of farm animals based on homology search.</title>
        <authorList>
            <person name="Zeman M."/>
            <person name="Kubasova T."/>
            <person name="Jahodarova E."/>
            <person name="Nykrynova M."/>
            <person name="Rychlik I."/>
        </authorList>
    </citation>
    <scope>NUCLEOTIDE SEQUENCE [LARGE SCALE GENOMIC DNA]</scope>
    <source>
        <strain evidence="5">ET39</strain>
    </source>
</reference>
<sequence>MNIRRAQEKDMPRIHALLAQVEDVHHRGRPDLFKSGARKYSDEQLATILTDDTRPVFVACDEQDQVLGYAFCIFQQHPDDNILTDIRTLYIDDLCVDEALRGAHIGKRLYAFVVDHAREQGCYNVTLNVWACNEAAMRFYESCGLRPQKIGMEKILDEG</sequence>
<evidence type="ECO:0000256" key="1">
    <source>
        <dbReference type="ARBA" id="ARBA00022679"/>
    </source>
</evidence>
<keyword evidence="5" id="KW-1185">Reference proteome</keyword>
<protein>
    <submittedName>
        <fullName evidence="4">GNAT family N-acetyltransferase</fullName>
    </submittedName>
</protein>
<dbReference type="InterPro" id="IPR017255">
    <property type="entry name" value="AcTrfase_GNAT_prd"/>
</dbReference>